<feature type="domain" description="Glycolipid transfer protein" evidence="2">
    <location>
        <begin position="19"/>
        <end position="129"/>
    </location>
</feature>
<evidence type="ECO:0000259" key="2">
    <source>
        <dbReference type="Pfam" id="PF08718"/>
    </source>
</evidence>
<dbReference type="GO" id="GO:1902387">
    <property type="term" value="F:ceramide 1-phosphate binding"/>
    <property type="evidence" value="ECO:0007669"/>
    <property type="project" value="TreeGrafter"/>
</dbReference>
<protein>
    <recommendedName>
        <fullName evidence="2">Glycolipid transfer protein domain-containing protein</fullName>
    </recommendedName>
</protein>
<name>A0A642UEZ9_9ASCO</name>
<sequence>MSTFFDEMQKNFKDVPIKEQDYISASEFLEAAESLVKLFESLQTIVLSEAGGKKKDATQGLLWLTRGLDFTASAMRRNLDNPSEELATSFTEAYGQTLSKYHNMLIRPVFKMAMKACPYRKDFYQKLGEAQDKVLEQLKEWLEALEKIVKIIQDFLAQGDLAKGL</sequence>
<comment type="caution">
    <text evidence="3">The sequence shown here is derived from an EMBL/GenBank/DDBJ whole genome shotgun (WGS) entry which is preliminary data.</text>
</comment>
<keyword evidence="1" id="KW-0813">Transport</keyword>
<evidence type="ECO:0000313" key="4">
    <source>
        <dbReference type="Proteomes" id="UP000761534"/>
    </source>
</evidence>
<organism evidence="3 4">
    <name type="scientific">Trichomonascus ciferrii</name>
    <dbReference type="NCBI Taxonomy" id="44093"/>
    <lineage>
        <taxon>Eukaryota</taxon>
        <taxon>Fungi</taxon>
        <taxon>Dikarya</taxon>
        <taxon>Ascomycota</taxon>
        <taxon>Saccharomycotina</taxon>
        <taxon>Dipodascomycetes</taxon>
        <taxon>Dipodascales</taxon>
        <taxon>Trichomonascaceae</taxon>
        <taxon>Trichomonascus</taxon>
        <taxon>Trichomonascus ciferrii complex</taxon>
    </lineage>
</organism>
<dbReference type="PANTHER" id="PTHR10219">
    <property type="entry name" value="GLYCOLIPID TRANSFER PROTEIN-RELATED"/>
    <property type="match status" value="1"/>
</dbReference>
<gene>
    <name evidence="3" type="ORF">TRICI_006644</name>
</gene>
<dbReference type="GO" id="GO:1902388">
    <property type="term" value="F:ceramide 1-phosphate transfer activity"/>
    <property type="evidence" value="ECO:0007669"/>
    <property type="project" value="TreeGrafter"/>
</dbReference>
<proteinExistence type="predicted"/>
<dbReference type="Gene3D" id="1.10.3520.10">
    <property type="entry name" value="Glycolipid transfer protein"/>
    <property type="match status" value="2"/>
</dbReference>
<dbReference type="PANTHER" id="PTHR10219:SF25">
    <property type="entry name" value="PLECKSTRIN HOMOLOGY DOMAIN-CONTAINING FAMILY A MEMBER 8"/>
    <property type="match status" value="1"/>
</dbReference>
<dbReference type="VEuPathDB" id="FungiDB:TRICI_006644"/>
<reference evidence="3" key="1">
    <citation type="journal article" date="2019" name="G3 (Bethesda)">
        <title>Genome Assemblies of Two Rare Opportunistic Yeast Pathogens: Diutina rugosa (syn. Candida rugosa) and Trichomonascus ciferrii (syn. Candida ciferrii).</title>
        <authorList>
            <person name="Mixao V."/>
            <person name="Saus E."/>
            <person name="Hansen A.P."/>
            <person name="Lass-Florl C."/>
            <person name="Gabaldon T."/>
        </authorList>
    </citation>
    <scope>NUCLEOTIDE SEQUENCE</scope>
    <source>
        <strain evidence="3">CBS 4856</strain>
    </source>
</reference>
<dbReference type="InterPro" id="IPR036497">
    <property type="entry name" value="GLTP_sf"/>
</dbReference>
<keyword evidence="4" id="KW-1185">Reference proteome</keyword>
<accession>A0A642UEZ9</accession>
<dbReference type="GO" id="GO:0005829">
    <property type="term" value="C:cytosol"/>
    <property type="evidence" value="ECO:0007669"/>
    <property type="project" value="TreeGrafter"/>
</dbReference>
<dbReference type="AlphaFoldDB" id="A0A642UEZ9"/>
<dbReference type="Proteomes" id="UP000761534">
    <property type="component" value="Unassembled WGS sequence"/>
</dbReference>
<dbReference type="InterPro" id="IPR014830">
    <property type="entry name" value="Glycolipid_transfer_prot_dom"/>
</dbReference>
<dbReference type="SUPFAM" id="SSF110004">
    <property type="entry name" value="Glycolipid transfer protein, GLTP"/>
    <property type="match status" value="1"/>
</dbReference>
<dbReference type="GO" id="GO:0016020">
    <property type="term" value="C:membrane"/>
    <property type="evidence" value="ECO:0007669"/>
    <property type="project" value="TreeGrafter"/>
</dbReference>
<evidence type="ECO:0000256" key="1">
    <source>
        <dbReference type="ARBA" id="ARBA00022448"/>
    </source>
</evidence>
<dbReference type="EMBL" id="SWFS01000552">
    <property type="protein sequence ID" value="KAA8897834.1"/>
    <property type="molecule type" value="Genomic_DNA"/>
</dbReference>
<dbReference type="Pfam" id="PF08718">
    <property type="entry name" value="GLTP"/>
    <property type="match status" value="1"/>
</dbReference>
<evidence type="ECO:0000313" key="3">
    <source>
        <dbReference type="EMBL" id="KAA8897834.1"/>
    </source>
</evidence>
<dbReference type="OrthoDB" id="205255at2759"/>